<dbReference type="Gene3D" id="1.20.1250.20">
    <property type="entry name" value="MFS general substrate transporter like domains"/>
    <property type="match status" value="1"/>
</dbReference>
<evidence type="ECO:0000313" key="9">
    <source>
        <dbReference type="EMBL" id="PSN71614.1"/>
    </source>
</evidence>
<dbReference type="FunFam" id="1.20.1250.20:FF:000065">
    <property type="entry name" value="Putative MFS pantothenate transporter"/>
    <property type="match status" value="1"/>
</dbReference>
<organism evidence="9 10">
    <name type="scientific">Corynespora cassiicola Philippines</name>
    <dbReference type="NCBI Taxonomy" id="1448308"/>
    <lineage>
        <taxon>Eukaryota</taxon>
        <taxon>Fungi</taxon>
        <taxon>Dikarya</taxon>
        <taxon>Ascomycota</taxon>
        <taxon>Pezizomycotina</taxon>
        <taxon>Dothideomycetes</taxon>
        <taxon>Pleosporomycetidae</taxon>
        <taxon>Pleosporales</taxon>
        <taxon>Corynesporascaceae</taxon>
        <taxon>Corynespora</taxon>
    </lineage>
</organism>
<dbReference type="EMBL" id="KZ678131">
    <property type="protein sequence ID" value="PSN71614.1"/>
    <property type="molecule type" value="Genomic_DNA"/>
</dbReference>
<keyword evidence="5 7" id="KW-0472">Membrane</keyword>
<feature type="transmembrane region" description="Helical" evidence="7">
    <location>
        <begin position="82"/>
        <end position="101"/>
    </location>
</feature>
<feature type="transmembrane region" description="Helical" evidence="7">
    <location>
        <begin position="144"/>
        <end position="163"/>
    </location>
</feature>
<accession>A0A2T2P1Q6</accession>
<dbReference type="InterPro" id="IPR011701">
    <property type="entry name" value="MFS"/>
</dbReference>
<protein>
    <submittedName>
        <fullName evidence="9">MFS general substrate transporter</fullName>
    </submittedName>
</protein>
<comment type="subcellular location">
    <subcellularLocation>
        <location evidence="1">Membrane</location>
        <topology evidence="1">Multi-pass membrane protein</topology>
    </subcellularLocation>
</comment>
<evidence type="ECO:0000256" key="4">
    <source>
        <dbReference type="ARBA" id="ARBA00022989"/>
    </source>
</evidence>
<evidence type="ECO:0000256" key="6">
    <source>
        <dbReference type="ARBA" id="ARBA00037968"/>
    </source>
</evidence>
<feature type="transmembrane region" description="Helical" evidence="7">
    <location>
        <begin position="12"/>
        <end position="29"/>
    </location>
</feature>
<feature type="transmembrane region" description="Helical" evidence="7">
    <location>
        <begin position="175"/>
        <end position="198"/>
    </location>
</feature>
<dbReference type="Pfam" id="PF07690">
    <property type="entry name" value="MFS_1"/>
    <property type="match status" value="1"/>
</dbReference>
<dbReference type="OrthoDB" id="3639251at2759"/>
<feature type="transmembrane region" description="Helical" evidence="7">
    <location>
        <begin position="342"/>
        <end position="365"/>
    </location>
</feature>
<reference evidence="9 10" key="1">
    <citation type="journal article" date="2018" name="Front. Microbiol.">
        <title>Genome-Wide Analysis of Corynespora cassiicola Leaf Fall Disease Putative Effectors.</title>
        <authorList>
            <person name="Lopez D."/>
            <person name="Ribeiro S."/>
            <person name="Label P."/>
            <person name="Fumanal B."/>
            <person name="Venisse J.S."/>
            <person name="Kohler A."/>
            <person name="de Oliveira R.R."/>
            <person name="Labutti K."/>
            <person name="Lipzen A."/>
            <person name="Lail K."/>
            <person name="Bauer D."/>
            <person name="Ohm R.A."/>
            <person name="Barry K.W."/>
            <person name="Spatafora J."/>
            <person name="Grigoriev I.V."/>
            <person name="Martin F.M."/>
            <person name="Pujade-Renaud V."/>
        </authorList>
    </citation>
    <scope>NUCLEOTIDE SEQUENCE [LARGE SCALE GENOMIC DNA]</scope>
    <source>
        <strain evidence="9 10">Philippines</strain>
    </source>
</reference>
<evidence type="ECO:0000256" key="5">
    <source>
        <dbReference type="ARBA" id="ARBA00023136"/>
    </source>
</evidence>
<sequence length="454" mass="50677">MASLETLLVRKLDCFILVYCCAAYFFNYLDRSAFANAYVSGLKEDLDLEGNQYSILLSMFTAGNVVGQIPHALIIQKIPPRFWLPFTLIAWSVLTMCSAACNTYEQLCAVRFLQGLMESSLYSGTIYILGSWYKPLEIAKRTSIFTAIGQIGSMFAGVMMTAMNQRLHGKHSLAGWRWVFIIDGAMGIPFGIFGLLFFPNLPECPNAPYLSKEEIRLAIDRLPPKTANSHDINFKSLVARLFKKPNIYILTLYSIIGCALEAIVLQGLFLLWMKAHADRFPPSATTTYPLGIQAVAIVSNVGAGYVIDITNRRIPMTIVAGILQLVVAIMLLIPSLPQAGTFFAFYLSGTSYIVNPLLYGWASVICQREGDDASRSVILYVMSMSQAVLYTFWGIVLYPATDAPYWKKGSIAMIVVVFAFFAVTALVQWLDNKTTQEESVATEDERRSDWEKRD</sequence>
<dbReference type="SUPFAM" id="SSF103473">
    <property type="entry name" value="MFS general substrate transporter"/>
    <property type="match status" value="1"/>
</dbReference>
<feature type="domain" description="Major facilitator superfamily (MFS) profile" evidence="8">
    <location>
        <begin position="16"/>
        <end position="427"/>
    </location>
</feature>
<evidence type="ECO:0000256" key="2">
    <source>
        <dbReference type="ARBA" id="ARBA00022448"/>
    </source>
</evidence>
<evidence type="ECO:0000313" key="10">
    <source>
        <dbReference type="Proteomes" id="UP000240883"/>
    </source>
</evidence>
<proteinExistence type="inferred from homology"/>
<dbReference type="PROSITE" id="PS50850">
    <property type="entry name" value="MFS"/>
    <property type="match status" value="1"/>
</dbReference>
<comment type="similarity">
    <text evidence="6">Belongs to the major facilitator superfamily. Allantoate permease family.</text>
</comment>
<keyword evidence="10" id="KW-1185">Reference proteome</keyword>
<dbReference type="AlphaFoldDB" id="A0A2T2P1Q6"/>
<dbReference type="GO" id="GO:0005886">
    <property type="term" value="C:plasma membrane"/>
    <property type="evidence" value="ECO:0007669"/>
    <property type="project" value="TreeGrafter"/>
</dbReference>
<evidence type="ECO:0000256" key="1">
    <source>
        <dbReference type="ARBA" id="ARBA00004141"/>
    </source>
</evidence>
<keyword evidence="2" id="KW-0813">Transport</keyword>
<dbReference type="Proteomes" id="UP000240883">
    <property type="component" value="Unassembled WGS sequence"/>
</dbReference>
<feature type="transmembrane region" description="Helical" evidence="7">
    <location>
        <begin position="377"/>
        <end position="398"/>
    </location>
</feature>
<dbReference type="GO" id="GO:0015233">
    <property type="term" value="F:pantothenate transmembrane transporter activity"/>
    <property type="evidence" value="ECO:0007669"/>
    <property type="project" value="TreeGrafter"/>
</dbReference>
<keyword evidence="3 7" id="KW-0812">Transmembrane</keyword>
<dbReference type="PANTHER" id="PTHR43791:SF4">
    <property type="entry name" value="PANTOTHENATE TRANSPORTER FEN2"/>
    <property type="match status" value="1"/>
</dbReference>
<feature type="transmembrane region" description="Helical" evidence="7">
    <location>
        <begin position="410"/>
        <end position="430"/>
    </location>
</feature>
<evidence type="ECO:0000256" key="3">
    <source>
        <dbReference type="ARBA" id="ARBA00022692"/>
    </source>
</evidence>
<dbReference type="GO" id="GO:0098717">
    <property type="term" value="P:pantothenate import across plasma membrane"/>
    <property type="evidence" value="ECO:0007669"/>
    <property type="project" value="TreeGrafter"/>
</dbReference>
<dbReference type="InterPro" id="IPR036259">
    <property type="entry name" value="MFS_trans_sf"/>
</dbReference>
<feature type="transmembrane region" description="Helical" evidence="7">
    <location>
        <begin position="247"/>
        <end position="270"/>
    </location>
</feature>
<gene>
    <name evidence="9" type="ORF">BS50DRAFT_287165</name>
</gene>
<dbReference type="InterPro" id="IPR020846">
    <property type="entry name" value="MFS_dom"/>
</dbReference>
<evidence type="ECO:0000256" key="7">
    <source>
        <dbReference type="SAM" id="Phobius"/>
    </source>
</evidence>
<keyword evidence="4 7" id="KW-1133">Transmembrane helix</keyword>
<name>A0A2T2P1Q6_CORCC</name>
<evidence type="ECO:0000259" key="8">
    <source>
        <dbReference type="PROSITE" id="PS50850"/>
    </source>
</evidence>
<feature type="transmembrane region" description="Helical" evidence="7">
    <location>
        <begin position="290"/>
        <end position="307"/>
    </location>
</feature>
<feature type="transmembrane region" description="Helical" evidence="7">
    <location>
        <begin position="314"/>
        <end position="336"/>
    </location>
</feature>
<feature type="transmembrane region" description="Helical" evidence="7">
    <location>
        <begin position="113"/>
        <end position="132"/>
    </location>
</feature>
<dbReference type="PANTHER" id="PTHR43791">
    <property type="entry name" value="PERMEASE-RELATED"/>
    <property type="match status" value="1"/>
</dbReference>
<feature type="transmembrane region" description="Helical" evidence="7">
    <location>
        <begin position="53"/>
        <end position="75"/>
    </location>
</feature>